<name>A6IUV7_RAT</name>
<dbReference type="EMBL" id="CH473968">
    <property type="protein sequence ID" value="EDL81358.1"/>
    <property type="molecule type" value="Genomic_DNA"/>
</dbReference>
<evidence type="ECO:0000313" key="2">
    <source>
        <dbReference type="Proteomes" id="UP000234681"/>
    </source>
</evidence>
<gene>
    <name evidence="1" type="ORF">rCG_31419</name>
</gene>
<accession>A6IUV7</accession>
<proteinExistence type="predicted"/>
<dbReference type="Proteomes" id="UP000234681">
    <property type="component" value="Chromosome 5"/>
</dbReference>
<reference evidence="2" key="1">
    <citation type="submission" date="2005-09" db="EMBL/GenBank/DDBJ databases">
        <authorList>
            <person name="Mural R.J."/>
            <person name="Li P.W."/>
            <person name="Adams M.D."/>
            <person name="Amanatides P.G."/>
            <person name="Baden-Tillson H."/>
            <person name="Barnstead M."/>
            <person name="Chin S.H."/>
            <person name="Dew I."/>
            <person name="Evans C.A."/>
            <person name="Ferriera S."/>
            <person name="Flanigan M."/>
            <person name="Fosler C."/>
            <person name="Glodek A."/>
            <person name="Gu Z."/>
            <person name="Holt R.A."/>
            <person name="Jennings D."/>
            <person name="Kraft C.L."/>
            <person name="Lu F."/>
            <person name="Nguyen T."/>
            <person name="Nusskern D.R."/>
            <person name="Pfannkoch C.M."/>
            <person name="Sitter C."/>
            <person name="Sutton G.G."/>
            <person name="Venter J.C."/>
            <person name="Wang Z."/>
            <person name="Woodage T."/>
            <person name="Zheng X.H."/>
            <person name="Zhong F."/>
        </authorList>
    </citation>
    <scope>NUCLEOTIDE SEQUENCE [LARGE SCALE GENOMIC DNA]</scope>
    <source>
        <strain>BN</strain>
        <strain evidence="2">Sprague-Dawley</strain>
    </source>
</reference>
<evidence type="ECO:0000313" key="1">
    <source>
        <dbReference type="EMBL" id="EDL81358.1"/>
    </source>
</evidence>
<dbReference type="AlphaFoldDB" id="A6IUV7"/>
<protein>
    <submittedName>
        <fullName evidence="1">RCG31419</fullName>
    </submittedName>
</protein>
<organism evidence="1 2">
    <name type="scientific">Rattus norvegicus</name>
    <name type="common">Rat</name>
    <dbReference type="NCBI Taxonomy" id="10116"/>
    <lineage>
        <taxon>Eukaryota</taxon>
        <taxon>Metazoa</taxon>
        <taxon>Chordata</taxon>
        <taxon>Craniata</taxon>
        <taxon>Vertebrata</taxon>
        <taxon>Euteleostomi</taxon>
        <taxon>Mammalia</taxon>
        <taxon>Eutheria</taxon>
        <taxon>Euarchontoglires</taxon>
        <taxon>Glires</taxon>
        <taxon>Rodentia</taxon>
        <taxon>Myomorpha</taxon>
        <taxon>Muroidea</taxon>
        <taxon>Muridae</taxon>
        <taxon>Murinae</taxon>
        <taxon>Rattus</taxon>
    </lineage>
</organism>
<sequence>MVFFHFGPQIPLEGEVSSLCCLSSYISDIGQPMIVVPLAPQSSGLKALDSHVPCAHLLV</sequence>